<evidence type="ECO:0000313" key="2">
    <source>
        <dbReference type="Proteomes" id="UP000010931"/>
    </source>
</evidence>
<accession>L7F003</accession>
<gene>
    <name evidence="1" type="ORF">STRTUCAR8_02653</name>
</gene>
<organism evidence="1 2">
    <name type="scientific">Streptomyces turgidiscabies (strain Car8)</name>
    <dbReference type="NCBI Taxonomy" id="698760"/>
    <lineage>
        <taxon>Bacteria</taxon>
        <taxon>Bacillati</taxon>
        <taxon>Actinomycetota</taxon>
        <taxon>Actinomycetes</taxon>
        <taxon>Kitasatosporales</taxon>
        <taxon>Streptomycetaceae</taxon>
        <taxon>Streptomyces</taxon>
    </lineage>
</organism>
<name>L7F003_STRT8</name>
<keyword evidence="2" id="KW-1185">Reference proteome</keyword>
<dbReference type="AlphaFoldDB" id="L7F003"/>
<comment type="caution">
    <text evidence="1">The sequence shown here is derived from an EMBL/GenBank/DDBJ whole genome shotgun (WGS) entry which is preliminary data.</text>
</comment>
<dbReference type="EMBL" id="AEJB01000462">
    <property type="protein sequence ID" value="ELP64311.1"/>
    <property type="molecule type" value="Genomic_DNA"/>
</dbReference>
<feature type="non-terminal residue" evidence="1">
    <location>
        <position position="37"/>
    </location>
</feature>
<proteinExistence type="predicted"/>
<reference evidence="1 2" key="1">
    <citation type="journal article" date="2011" name="Plasmid">
        <title>Streptomyces turgidiscabies Car8 contains a modular pathogenicity island that shares virulence genes with other actinobacterial plant pathogens.</title>
        <authorList>
            <person name="Huguet-Tapia J.C."/>
            <person name="Badger J.H."/>
            <person name="Loria R."/>
            <person name="Pettis G.S."/>
        </authorList>
    </citation>
    <scope>NUCLEOTIDE SEQUENCE [LARGE SCALE GENOMIC DNA]</scope>
    <source>
        <strain evidence="1 2">Car8</strain>
    </source>
</reference>
<dbReference type="Proteomes" id="UP000010931">
    <property type="component" value="Unassembled WGS sequence"/>
</dbReference>
<protein>
    <submittedName>
        <fullName evidence="1">Uncharacterized protein</fullName>
    </submittedName>
</protein>
<sequence>MPGAWCGSWKLGCCVRCLRGDVKDCCGGTAVGRSVRA</sequence>
<evidence type="ECO:0000313" key="1">
    <source>
        <dbReference type="EMBL" id="ELP64311.1"/>
    </source>
</evidence>